<proteinExistence type="predicted"/>
<dbReference type="EMBL" id="MLHN01000005">
    <property type="protein sequence ID" value="OOF51433.1"/>
    <property type="molecule type" value="Genomic_DNA"/>
</dbReference>
<dbReference type="AlphaFoldDB" id="A0A1V3J7T5"/>
<keyword evidence="2" id="KW-1185">Reference proteome</keyword>
<comment type="caution">
    <text evidence="1">The sequence shown here is derived from an EMBL/GenBank/DDBJ whole genome shotgun (WGS) entry which is preliminary data.</text>
</comment>
<dbReference type="Gene3D" id="1.20.120.330">
    <property type="entry name" value="Nucleotidyltransferases domain 2"/>
    <property type="match status" value="1"/>
</dbReference>
<dbReference type="RefSeq" id="WP_077541478.1">
    <property type="nucleotide sequence ID" value="NZ_MLHN01000005.1"/>
</dbReference>
<dbReference type="STRING" id="1908264.BKK54_03210"/>
<sequence length="135" mass="15408">MITSQDLLQRGKALAQQEGELAHRESIRILYYAVYHRIKEICLLYGYILPSSNSTSSHDDLIAAVNPDNKLTSAKIVEQKAKRMKKLRKGADYELSRTISQAELKTQLKYAEKCWGELSAMENQKKKASHLKIVK</sequence>
<evidence type="ECO:0000313" key="1">
    <source>
        <dbReference type="EMBL" id="OOF51433.1"/>
    </source>
</evidence>
<dbReference type="Proteomes" id="UP000188481">
    <property type="component" value="Unassembled WGS sequence"/>
</dbReference>
<reference evidence="1 2" key="1">
    <citation type="submission" date="2016-10" db="EMBL/GenBank/DDBJ databases">
        <title>Rodentibacter gen. nov. and new species.</title>
        <authorList>
            <person name="Christensen H."/>
        </authorList>
    </citation>
    <scope>NUCLEOTIDE SEQUENCE [LARGE SCALE GENOMIC DNA]</scope>
    <source>
        <strain evidence="2">ppn416</strain>
    </source>
</reference>
<gene>
    <name evidence="1" type="ORF">BKK54_03210</name>
</gene>
<protein>
    <recommendedName>
        <fullName evidence="3">HEPN domain-containing protein</fullName>
    </recommendedName>
</protein>
<accession>A0A1V3J7T5</accession>
<evidence type="ECO:0000313" key="2">
    <source>
        <dbReference type="Proteomes" id="UP000188481"/>
    </source>
</evidence>
<evidence type="ECO:0008006" key="3">
    <source>
        <dbReference type="Google" id="ProtNLM"/>
    </source>
</evidence>
<name>A0A1V3J7T5_9PAST</name>
<organism evidence="1 2">
    <name type="scientific">Rodentibacter genomosp. 1</name>
    <dbReference type="NCBI Taxonomy" id="1908264"/>
    <lineage>
        <taxon>Bacteria</taxon>
        <taxon>Pseudomonadati</taxon>
        <taxon>Pseudomonadota</taxon>
        <taxon>Gammaproteobacteria</taxon>
        <taxon>Pasteurellales</taxon>
        <taxon>Pasteurellaceae</taxon>
        <taxon>Rodentibacter</taxon>
    </lineage>
</organism>